<proteinExistence type="predicted"/>
<dbReference type="RefSeq" id="WP_191304454.1">
    <property type="nucleotide sequence ID" value="NZ_BNAR01000018.1"/>
</dbReference>
<comment type="caution">
    <text evidence="1">The sequence shown here is derived from an EMBL/GenBank/DDBJ whole genome shotgun (WGS) entry which is preliminary data.</text>
</comment>
<evidence type="ECO:0000313" key="1">
    <source>
        <dbReference type="EMBL" id="GHH57846.1"/>
    </source>
</evidence>
<dbReference type="Proteomes" id="UP000605568">
    <property type="component" value="Unassembled WGS sequence"/>
</dbReference>
<evidence type="ECO:0000313" key="2">
    <source>
        <dbReference type="Proteomes" id="UP000605568"/>
    </source>
</evidence>
<name>A0ABQ3MQH8_9PSEU</name>
<gene>
    <name evidence="1" type="ORF">GCM10017774_78230</name>
</gene>
<keyword evidence="2" id="KW-1185">Reference proteome</keyword>
<accession>A0ABQ3MQH8</accession>
<sequence length="111" mass="11727">MFEAGAWRAGVLDNPIAMTLGLSIGCIVDGRIHAAIGIGSMGLELQVVDEASLMPTPLQIPVDAGRALCDALVQHFGGTSNSRQLRADYDAERGRVDKLTGALLDIATRRP</sequence>
<reference evidence="2" key="1">
    <citation type="journal article" date="2019" name="Int. J. Syst. Evol. Microbiol.">
        <title>The Global Catalogue of Microorganisms (GCM) 10K type strain sequencing project: providing services to taxonomists for standard genome sequencing and annotation.</title>
        <authorList>
            <consortium name="The Broad Institute Genomics Platform"/>
            <consortium name="The Broad Institute Genome Sequencing Center for Infectious Disease"/>
            <person name="Wu L."/>
            <person name="Ma J."/>
        </authorList>
    </citation>
    <scope>NUCLEOTIDE SEQUENCE [LARGE SCALE GENOMIC DNA]</scope>
    <source>
        <strain evidence="2">CGMCC 4.7367</strain>
    </source>
</reference>
<dbReference type="EMBL" id="BNAR01000018">
    <property type="protein sequence ID" value="GHH57846.1"/>
    <property type="molecule type" value="Genomic_DNA"/>
</dbReference>
<protein>
    <submittedName>
        <fullName evidence="1">Uncharacterized protein</fullName>
    </submittedName>
</protein>
<organism evidence="1 2">
    <name type="scientific">Lentzea cavernae</name>
    <dbReference type="NCBI Taxonomy" id="2020703"/>
    <lineage>
        <taxon>Bacteria</taxon>
        <taxon>Bacillati</taxon>
        <taxon>Actinomycetota</taxon>
        <taxon>Actinomycetes</taxon>
        <taxon>Pseudonocardiales</taxon>
        <taxon>Pseudonocardiaceae</taxon>
        <taxon>Lentzea</taxon>
    </lineage>
</organism>